<dbReference type="Pfam" id="PF06677">
    <property type="entry name" value="Auto_anti-p27"/>
    <property type="match status" value="1"/>
</dbReference>
<dbReference type="OrthoDB" id="1667587at2759"/>
<proteinExistence type="predicted"/>
<keyword evidence="2" id="KW-1185">Reference proteome</keyword>
<dbReference type="Proteomes" id="UP000050761">
    <property type="component" value="Unassembled WGS sequence"/>
</dbReference>
<dbReference type="EMBL" id="UZAH01027021">
    <property type="protein sequence ID" value="VDO87816.1"/>
    <property type="molecule type" value="Genomic_DNA"/>
</dbReference>
<evidence type="ECO:0000313" key="1">
    <source>
        <dbReference type="EMBL" id="VDO87816.1"/>
    </source>
</evidence>
<accession>A0A183FT46</accession>
<evidence type="ECO:0000313" key="2">
    <source>
        <dbReference type="Proteomes" id="UP000050761"/>
    </source>
</evidence>
<reference evidence="1 2" key="1">
    <citation type="submission" date="2018-11" db="EMBL/GenBank/DDBJ databases">
        <authorList>
            <consortium name="Pathogen Informatics"/>
        </authorList>
    </citation>
    <scope>NUCLEOTIDE SEQUENCE [LARGE SCALE GENOMIC DNA]</scope>
</reference>
<dbReference type="PANTHER" id="PTHR16537:SF1">
    <property type="entry name" value="PROTEIN ZNRD2"/>
    <property type="match status" value="1"/>
</dbReference>
<name>A0A183FT46_HELPZ</name>
<dbReference type="InterPro" id="IPR051888">
    <property type="entry name" value="UPF0148_domain"/>
</dbReference>
<sequence>MVHRGFTEHSRTARNYSEEMAPVNGIRDASSFRLFRNSWLFRDEVSKRMGELLLRGVTMLDAYCQVCNGILMEDRNGVRTCVTCELFAERTREGSRLIAEVPLGWFFGQLVRPLYLSAKDCLPRPRVAPGFFYRLPYGVFLFFCTGPSWRLQSLE</sequence>
<accession>A0A3P7YID5</accession>
<reference evidence="3" key="2">
    <citation type="submission" date="2019-09" db="UniProtKB">
        <authorList>
            <consortium name="WormBaseParasite"/>
        </authorList>
    </citation>
    <scope>IDENTIFICATION</scope>
</reference>
<organism evidence="2 3">
    <name type="scientific">Heligmosomoides polygyrus</name>
    <name type="common">Parasitic roundworm</name>
    <dbReference type="NCBI Taxonomy" id="6339"/>
    <lineage>
        <taxon>Eukaryota</taxon>
        <taxon>Metazoa</taxon>
        <taxon>Ecdysozoa</taxon>
        <taxon>Nematoda</taxon>
        <taxon>Chromadorea</taxon>
        <taxon>Rhabditida</taxon>
        <taxon>Rhabditina</taxon>
        <taxon>Rhabditomorpha</taxon>
        <taxon>Strongyloidea</taxon>
        <taxon>Heligmosomidae</taxon>
        <taxon>Heligmosomoides</taxon>
    </lineage>
</organism>
<dbReference type="PANTHER" id="PTHR16537">
    <property type="entry name" value="SJOEGREN SYNDROME/SCLERODERMA AUTOANTIGEN 1"/>
    <property type="match status" value="1"/>
</dbReference>
<dbReference type="WBParaSite" id="HPBE_0001120301-mRNA-1">
    <property type="protein sequence ID" value="HPBE_0001120301-mRNA-1"/>
    <property type="gene ID" value="HPBE_0001120301"/>
</dbReference>
<dbReference type="AlphaFoldDB" id="A0A183FT46"/>
<evidence type="ECO:0000313" key="3">
    <source>
        <dbReference type="WBParaSite" id="HPBE_0001120301-mRNA-1"/>
    </source>
</evidence>
<gene>
    <name evidence="1" type="ORF">HPBE_LOCUS11204</name>
</gene>
<protein>
    <submittedName>
        <fullName evidence="3">OrfB_Zn_ribbon domain-containing protein</fullName>
    </submittedName>
</protein>
<dbReference type="InterPro" id="IPR009563">
    <property type="entry name" value="SSSCA1"/>
</dbReference>